<comment type="function">
    <text evidence="7">Single strand-specific metallo-endoribonuclease involved in late-stage 70S ribosome quality control and in maturation of the 3' terminus of the 16S rRNA.</text>
</comment>
<comment type="similarity">
    <text evidence="1 7">Belongs to the endoribonuclease YbeY family.</text>
</comment>
<dbReference type="InterPro" id="IPR023091">
    <property type="entry name" value="MetalPrtase_cat_dom_sf_prd"/>
</dbReference>
<evidence type="ECO:0000313" key="9">
    <source>
        <dbReference type="Proteomes" id="UP000004836"/>
    </source>
</evidence>
<dbReference type="GO" id="GO:0004521">
    <property type="term" value="F:RNA endonuclease activity"/>
    <property type="evidence" value="ECO:0007669"/>
    <property type="project" value="UniProtKB-UniRule"/>
</dbReference>
<evidence type="ECO:0000313" key="8">
    <source>
        <dbReference type="EMBL" id="EJW21014.1"/>
    </source>
</evidence>
<evidence type="ECO:0000256" key="5">
    <source>
        <dbReference type="ARBA" id="ARBA00022801"/>
    </source>
</evidence>
<keyword evidence="7" id="KW-0690">Ribosome biogenesis</keyword>
<keyword evidence="3 7" id="KW-0479">Metal-binding</keyword>
<dbReference type="PANTHER" id="PTHR46986:SF1">
    <property type="entry name" value="ENDORIBONUCLEASE YBEY, CHLOROPLASTIC"/>
    <property type="match status" value="1"/>
</dbReference>
<accession>J9DZC5</accession>
<dbReference type="EC" id="3.1.-.-" evidence="7"/>
<dbReference type="NCBIfam" id="TIGR00043">
    <property type="entry name" value="rRNA maturation RNase YbeY"/>
    <property type="match status" value="1"/>
</dbReference>
<evidence type="ECO:0000256" key="6">
    <source>
        <dbReference type="ARBA" id="ARBA00022833"/>
    </source>
</evidence>
<evidence type="ECO:0000256" key="4">
    <source>
        <dbReference type="ARBA" id="ARBA00022759"/>
    </source>
</evidence>
<dbReference type="InterPro" id="IPR020549">
    <property type="entry name" value="YbeY_CS"/>
</dbReference>
<keyword evidence="2 7" id="KW-0540">Nuclease</keyword>
<comment type="cofactor">
    <cofactor evidence="7">
        <name>Zn(2+)</name>
        <dbReference type="ChEBI" id="CHEBI:29105"/>
    </cofactor>
    <text evidence="7">Binds 1 zinc ion.</text>
</comment>
<dbReference type="GO" id="GO:0008270">
    <property type="term" value="F:zinc ion binding"/>
    <property type="evidence" value="ECO:0007669"/>
    <property type="project" value="UniProtKB-UniRule"/>
</dbReference>
<organism evidence="8 9">
    <name type="scientific">alpha proteobacterium IMCC14465</name>
    <dbReference type="NCBI Taxonomy" id="1220535"/>
    <lineage>
        <taxon>Bacteria</taxon>
        <taxon>Pseudomonadati</taxon>
        <taxon>Pseudomonadota</taxon>
        <taxon>Alphaproteobacteria</taxon>
        <taxon>PS1 clade</taxon>
    </lineage>
</organism>
<dbReference type="Gene3D" id="3.40.390.30">
    <property type="entry name" value="Metalloproteases ('zincins'), catalytic domain"/>
    <property type="match status" value="1"/>
</dbReference>
<evidence type="ECO:0000256" key="7">
    <source>
        <dbReference type="HAMAP-Rule" id="MF_00009"/>
    </source>
</evidence>
<dbReference type="PANTHER" id="PTHR46986">
    <property type="entry name" value="ENDORIBONUCLEASE YBEY, CHLOROPLASTIC"/>
    <property type="match status" value="1"/>
</dbReference>
<dbReference type="SUPFAM" id="SSF55486">
    <property type="entry name" value="Metalloproteases ('zincins'), catalytic domain"/>
    <property type="match status" value="1"/>
</dbReference>
<dbReference type="EMBL" id="ALYF01000003">
    <property type="protein sequence ID" value="EJW21014.1"/>
    <property type="molecule type" value="Genomic_DNA"/>
</dbReference>
<dbReference type="HAMAP" id="MF_00009">
    <property type="entry name" value="Endoribonucl_YbeY"/>
    <property type="match status" value="1"/>
</dbReference>
<feature type="binding site" evidence="7">
    <location>
        <position position="172"/>
    </location>
    <ligand>
        <name>Zn(2+)</name>
        <dbReference type="ChEBI" id="CHEBI:29105"/>
        <note>catalytic</note>
    </ligand>
</feature>
<dbReference type="GO" id="GO:0005737">
    <property type="term" value="C:cytoplasm"/>
    <property type="evidence" value="ECO:0007669"/>
    <property type="project" value="UniProtKB-SubCell"/>
</dbReference>
<dbReference type="OrthoDB" id="9807740at2"/>
<dbReference type="Pfam" id="PF02130">
    <property type="entry name" value="YbeY"/>
    <property type="match status" value="1"/>
</dbReference>
<name>J9DZC5_9PROT</name>
<dbReference type="PATRIC" id="fig|1220535.3.peg.806"/>
<reference evidence="8 9" key="1">
    <citation type="journal article" date="2012" name="J. Bacteriol.">
        <title>Genome Sequence of Strain IMCC14465, Isolated from the East Sea, Belonging to the PS1 Clade of Alphaproteobacteria.</title>
        <authorList>
            <person name="Yang S.J."/>
            <person name="Kang I."/>
            <person name="Cho J.C."/>
        </authorList>
    </citation>
    <scope>NUCLEOTIDE SEQUENCE [LARGE SCALE GENOMIC DNA]</scope>
    <source>
        <strain evidence="8 9">IMCC14465</strain>
    </source>
</reference>
<keyword evidence="6 7" id="KW-0862">Zinc</keyword>
<keyword evidence="7" id="KW-0963">Cytoplasm</keyword>
<dbReference type="GO" id="GO:0006364">
    <property type="term" value="P:rRNA processing"/>
    <property type="evidence" value="ECO:0007669"/>
    <property type="project" value="UniProtKB-UniRule"/>
</dbReference>
<keyword evidence="4 7" id="KW-0255">Endonuclease</keyword>
<dbReference type="eggNOG" id="COG0319">
    <property type="taxonomic scope" value="Bacteria"/>
</dbReference>
<dbReference type="GO" id="GO:0004222">
    <property type="term" value="F:metalloendopeptidase activity"/>
    <property type="evidence" value="ECO:0007669"/>
    <property type="project" value="InterPro"/>
</dbReference>
<feature type="binding site" evidence="7">
    <location>
        <position position="162"/>
    </location>
    <ligand>
        <name>Zn(2+)</name>
        <dbReference type="ChEBI" id="CHEBI:29105"/>
        <note>catalytic</note>
    </ligand>
</feature>
<evidence type="ECO:0000256" key="3">
    <source>
        <dbReference type="ARBA" id="ARBA00022723"/>
    </source>
</evidence>
<keyword evidence="7" id="KW-0698">rRNA processing</keyword>
<evidence type="ECO:0000256" key="1">
    <source>
        <dbReference type="ARBA" id="ARBA00010875"/>
    </source>
</evidence>
<proteinExistence type="inferred from homology"/>
<protein>
    <recommendedName>
        <fullName evidence="7">Endoribonuclease YbeY</fullName>
        <ecNumber evidence="7">3.1.-.-</ecNumber>
    </recommendedName>
</protein>
<comment type="subcellular location">
    <subcellularLocation>
        <location evidence="7">Cytoplasm</location>
    </subcellularLocation>
</comment>
<sequence length="207" mass="22745">MGINYIEMPDRTSENETYEDETALLVEIVAEQSDWETGAWRDVQPEIRTAAIAAFNAGIHARKNMLPPTTTANAATNTNANIEIGIRLTDDEEMASLNGKWRHIERPTNVLSFPNGADNLEADFGELTVLLGDVVLARETIEAEAEAANLPPVNHVKHLVVHGVLHLLGFDHEIEHEADIMEALEVDVLATIGVASPYEDKTKENVS</sequence>
<dbReference type="PROSITE" id="PS01306">
    <property type="entry name" value="UPF0054"/>
    <property type="match status" value="1"/>
</dbReference>
<dbReference type="InterPro" id="IPR002036">
    <property type="entry name" value="YbeY"/>
</dbReference>
<evidence type="ECO:0000256" key="2">
    <source>
        <dbReference type="ARBA" id="ARBA00022722"/>
    </source>
</evidence>
<feature type="binding site" evidence="7">
    <location>
        <position position="166"/>
    </location>
    <ligand>
        <name>Zn(2+)</name>
        <dbReference type="ChEBI" id="CHEBI:29105"/>
        <note>catalytic</note>
    </ligand>
</feature>
<keyword evidence="5 7" id="KW-0378">Hydrolase</keyword>
<keyword evidence="9" id="KW-1185">Reference proteome</keyword>
<gene>
    <name evidence="7" type="primary">ybeY</name>
    <name evidence="8" type="ORF">IMCC14465_08100</name>
</gene>
<dbReference type="STRING" id="1220535.IMCC14465_08100"/>
<comment type="caution">
    <text evidence="8">The sequence shown here is derived from an EMBL/GenBank/DDBJ whole genome shotgun (WGS) entry which is preliminary data.</text>
</comment>
<dbReference type="Proteomes" id="UP000004836">
    <property type="component" value="Unassembled WGS sequence"/>
</dbReference>
<dbReference type="AlphaFoldDB" id="J9DZC5"/>